<dbReference type="GO" id="GO:0045454">
    <property type="term" value="P:cell redox homeostasis"/>
    <property type="evidence" value="ECO:0007669"/>
    <property type="project" value="TreeGrafter"/>
</dbReference>
<dbReference type="EMBL" id="BAUT01000060">
    <property type="protein sequence ID" value="GAE27691.1"/>
    <property type="molecule type" value="Genomic_DNA"/>
</dbReference>
<gene>
    <name evidence="5" type="ORF">JCM9140_3847</name>
</gene>
<dbReference type="GO" id="GO:0005829">
    <property type="term" value="C:cytosol"/>
    <property type="evidence" value="ECO:0007669"/>
    <property type="project" value="TreeGrafter"/>
</dbReference>
<dbReference type="PANTHER" id="PTHR45663">
    <property type="entry name" value="GEO12009P1"/>
    <property type="match status" value="1"/>
</dbReference>
<dbReference type="PROSITE" id="PS51352">
    <property type="entry name" value="THIOREDOXIN_2"/>
    <property type="match status" value="1"/>
</dbReference>
<dbReference type="RefSeq" id="WP_034749286.1">
    <property type="nucleotide sequence ID" value="NZ_BAUT01000060.1"/>
</dbReference>
<dbReference type="Pfam" id="PF00085">
    <property type="entry name" value="Thioredoxin"/>
    <property type="match status" value="1"/>
</dbReference>
<evidence type="ECO:0000256" key="1">
    <source>
        <dbReference type="ARBA" id="ARBA00008987"/>
    </source>
</evidence>
<keyword evidence="3" id="KW-0676">Redox-active center</keyword>
<evidence type="ECO:0000259" key="4">
    <source>
        <dbReference type="PROSITE" id="PS51352"/>
    </source>
</evidence>
<dbReference type="STRING" id="1236970.JCM9140_3847"/>
<dbReference type="AlphaFoldDB" id="W4Q6J3"/>
<dbReference type="InterPro" id="IPR036249">
    <property type="entry name" value="Thioredoxin-like_sf"/>
</dbReference>
<comment type="caution">
    <text evidence="5">The sequence shown here is derived from an EMBL/GenBank/DDBJ whole genome shotgun (WGS) entry which is preliminary data.</text>
</comment>
<keyword evidence="2" id="KW-1015">Disulfide bond</keyword>
<dbReference type="Gene3D" id="3.40.30.10">
    <property type="entry name" value="Glutaredoxin"/>
    <property type="match status" value="1"/>
</dbReference>
<protein>
    <submittedName>
        <fullName evidence="5">Thioredoxin</fullName>
    </submittedName>
</protein>
<proteinExistence type="inferred from homology"/>
<dbReference type="OrthoDB" id="32134at2"/>
<evidence type="ECO:0000256" key="3">
    <source>
        <dbReference type="ARBA" id="ARBA00023284"/>
    </source>
</evidence>
<comment type="similarity">
    <text evidence="1">Belongs to the thioredoxin family.</text>
</comment>
<reference evidence="5" key="1">
    <citation type="journal article" date="2014" name="Genome Announc.">
        <title>Draft Genome Sequences of Three Alkaliphilic Bacillus Strains, Bacillus wakoensis JCM 9140T, Bacillus akibai JCM 9157T, and Bacillus hemicellulosilyticus JCM 9152T.</title>
        <authorList>
            <person name="Yuki M."/>
            <person name="Oshima K."/>
            <person name="Suda W."/>
            <person name="Oshida Y."/>
            <person name="Kitamura K."/>
            <person name="Iida T."/>
            <person name="Hattori M."/>
            <person name="Ohkuma M."/>
        </authorList>
    </citation>
    <scope>NUCLEOTIDE SEQUENCE [LARGE SCALE GENOMIC DNA]</scope>
    <source>
        <strain evidence="5">JCM 9140</strain>
    </source>
</reference>
<dbReference type="PANTHER" id="PTHR45663:SF11">
    <property type="entry name" value="GEO12009P1"/>
    <property type="match status" value="1"/>
</dbReference>
<evidence type="ECO:0000313" key="5">
    <source>
        <dbReference type="EMBL" id="GAE27691.1"/>
    </source>
</evidence>
<organism evidence="5 6">
    <name type="scientific">Halalkalibacter wakoensis JCM 9140</name>
    <dbReference type="NCBI Taxonomy" id="1236970"/>
    <lineage>
        <taxon>Bacteria</taxon>
        <taxon>Bacillati</taxon>
        <taxon>Bacillota</taxon>
        <taxon>Bacilli</taxon>
        <taxon>Bacillales</taxon>
        <taxon>Bacillaceae</taxon>
        <taxon>Halalkalibacter</taxon>
    </lineage>
</organism>
<evidence type="ECO:0000313" key="6">
    <source>
        <dbReference type="Proteomes" id="UP000018890"/>
    </source>
</evidence>
<sequence length="156" mass="17684">MKKIILFGSVVILIFVALIVVSNLNSAQKASGNPFGKERLHPATVELLDDPNYENVILPAELEEKLTNDEAVTVYFYSSTCPYCKEATPVLVELADESGIDLVQYNLREFEEGWDEYKLESTPTVVHYENGVEVGRIVSLQPAQEYQRFFDEYVLN</sequence>
<dbReference type="InterPro" id="IPR013766">
    <property type="entry name" value="Thioredoxin_domain"/>
</dbReference>
<name>W4Q6J3_9BACI</name>
<dbReference type="GO" id="GO:0015035">
    <property type="term" value="F:protein-disulfide reductase activity"/>
    <property type="evidence" value="ECO:0007669"/>
    <property type="project" value="TreeGrafter"/>
</dbReference>
<feature type="domain" description="Thioredoxin" evidence="4">
    <location>
        <begin position="34"/>
        <end position="155"/>
    </location>
</feature>
<dbReference type="CDD" id="cd02947">
    <property type="entry name" value="TRX_family"/>
    <property type="match status" value="1"/>
</dbReference>
<dbReference type="SUPFAM" id="SSF52833">
    <property type="entry name" value="Thioredoxin-like"/>
    <property type="match status" value="1"/>
</dbReference>
<keyword evidence="6" id="KW-1185">Reference proteome</keyword>
<accession>W4Q6J3</accession>
<dbReference type="Proteomes" id="UP000018890">
    <property type="component" value="Unassembled WGS sequence"/>
</dbReference>
<evidence type="ECO:0000256" key="2">
    <source>
        <dbReference type="ARBA" id="ARBA00023157"/>
    </source>
</evidence>